<feature type="active site" description="Proton donor" evidence="5">
    <location>
        <position position="87"/>
    </location>
</feature>
<organism evidence="7 8">
    <name type="scientific">Acrasis kona</name>
    <dbReference type="NCBI Taxonomy" id="1008807"/>
    <lineage>
        <taxon>Eukaryota</taxon>
        <taxon>Discoba</taxon>
        <taxon>Heterolobosea</taxon>
        <taxon>Tetramitia</taxon>
        <taxon>Eutetramitia</taxon>
        <taxon>Acrasidae</taxon>
        <taxon>Acrasis</taxon>
    </lineage>
</organism>
<evidence type="ECO:0000256" key="3">
    <source>
        <dbReference type="ARBA" id="ARBA00022801"/>
    </source>
</evidence>
<dbReference type="InterPro" id="IPR036412">
    <property type="entry name" value="HAD-like_sf"/>
</dbReference>
<dbReference type="Pfam" id="PF05761">
    <property type="entry name" value="5_nucleotid"/>
    <property type="match status" value="1"/>
</dbReference>
<feature type="binding site" evidence="6">
    <location>
        <position position="85"/>
    </location>
    <ligand>
        <name>Mg(2+)</name>
        <dbReference type="ChEBI" id="CHEBI:18420"/>
    </ligand>
</feature>
<evidence type="ECO:0000313" key="8">
    <source>
        <dbReference type="Proteomes" id="UP001431209"/>
    </source>
</evidence>
<reference evidence="7 8" key="1">
    <citation type="submission" date="2024-03" db="EMBL/GenBank/DDBJ databases">
        <title>The Acrasis kona genome and developmental transcriptomes reveal deep origins of eukaryotic multicellular pathways.</title>
        <authorList>
            <person name="Sheikh S."/>
            <person name="Fu C.-J."/>
            <person name="Brown M.W."/>
            <person name="Baldauf S.L."/>
        </authorList>
    </citation>
    <scope>NUCLEOTIDE SEQUENCE [LARGE SCALE GENOMIC DNA]</scope>
    <source>
        <strain evidence="7 8">ATCC MYA-3509</strain>
    </source>
</reference>
<comment type="cofactor">
    <cofactor evidence="6">
        <name>Mg(2+)</name>
        <dbReference type="ChEBI" id="CHEBI:18420"/>
    </cofactor>
    <text evidence="6">Binds 1 Mg(2+) ion per subunit.</text>
</comment>
<gene>
    <name evidence="7" type="ORF">AKO1_006874</name>
</gene>
<dbReference type="PANTHER" id="PTHR12103">
    <property type="entry name" value="5'-NUCLEOTIDASE DOMAIN-CONTAINING"/>
    <property type="match status" value="1"/>
</dbReference>
<accession>A0AAW2YV42</accession>
<keyword evidence="2 6" id="KW-0479">Metal-binding</keyword>
<dbReference type="NCBIfam" id="TIGR02244">
    <property type="entry name" value="HAD-IG-Ncltidse"/>
    <property type="match status" value="1"/>
</dbReference>
<feature type="binding site" evidence="6">
    <location>
        <position position="87"/>
    </location>
    <ligand>
        <name>GMP</name>
        <dbReference type="ChEBI" id="CHEBI:58115"/>
    </ligand>
</feature>
<comment type="caution">
    <text evidence="7">The sequence shown here is derived from an EMBL/GenBank/DDBJ whole genome shotgun (WGS) entry which is preliminary data.</text>
</comment>
<evidence type="ECO:0000313" key="7">
    <source>
        <dbReference type="EMBL" id="KAL0480681.1"/>
    </source>
</evidence>
<evidence type="ECO:0000256" key="2">
    <source>
        <dbReference type="ARBA" id="ARBA00022723"/>
    </source>
</evidence>
<comment type="similarity">
    <text evidence="1">Belongs to the 5'(3')-deoxyribonucleotidase family.</text>
</comment>
<evidence type="ECO:0000256" key="4">
    <source>
        <dbReference type="ARBA" id="ARBA00022842"/>
    </source>
</evidence>
<dbReference type="InterPro" id="IPR023214">
    <property type="entry name" value="HAD_sf"/>
</dbReference>
<protein>
    <submittedName>
        <fullName evidence="7">5'-nucleotidase</fullName>
    </submittedName>
</protein>
<name>A0AAW2YV42_9EUKA</name>
<dbReference type="InterPro" id="IPR008380">
    <property type="entry name" value="HAD-SF_hydro_IG_5-nucl"/>
</dbReference>
<dbReference type="SUPFAM" id="SSF56784">
    <property type="entry name" value="HAD-like"/>
    <property type="match status" value="1"/>
</dbReference>
<dbReference type="PANTHER" id="PTHR12103:SF15">
    <property type="entry name" value="CYTOSOLIC PURINE 5'-NUCLEOTIDASE"/>
    <property type="match status" value="1"/>
</dbReference>
<evidence type="ECO:0000256" key="5">
    <source>
        <dbReference type="PIRSR" id="PIRSR017434-1"/>
    </source>
</evidence>
<feature type="active site" description="Nucleophile" evidence="5">
    <location>
        <position position="85"/>
    </location>
</feature>
<sequence>MKLRSVLSRSKVIKIKKFPTVSIGHTNQTRSMSTIENVSFPPTQAELEKLQGSDALPEKFRRDIHSRIFVNRSVNLDNIQYFGYDMDYTLADYKSPAFEELSYGLSQGKLIKKGYPKEIGDLKYDPAFPVRGTFLDKKYGNLLQLDNFGFILRCVHGKKVIQRDTDEVKVFYPDNTISPNDIGSRYYCFDTLFGLSEACLYAQLVDFFEKNLKIEFTDLKDNTSSFNYWSLFDDLREATHESHMDGSIKDTILKDISKYIKRNDKLALLFHRMRQQGRKVFLMTNSEFNYTNAVMSYLLDNIRDDYPSWRTYFDIIITNAMKPRFFLEGSSLREVDLEKGTLSLIQPTKFERGKIYAGGNFRLFKALTGTQGGEVLYVGDNIYHDIIQTKRSRCLWRTLLIVREVDDEVKKWGDNGEVWKKLGSLEYLRAKTYQGQDINNDRLSGDETIKKHITETTGRLDDNFNKYFGSLFRSGTSESYFSNQVRRFADLYSSDHLNLLNYPLYYYFSSLPMLLPHEREAVHAIQRGNSDEPFSPLPKANK</sequence>
<dbReference type="GO" id="GO:0008253">
    <property type="term" value="F:5'-nucleotidase activity"/>
    <property type="evidence" value="ECO:0007669"/>
    <property type="project" value="TreeGrafter"/>
</dbReference>
<dbReference type="AlphaFoldDB" id="A0AAW2YV42"/>
<dbReference type="PIRSF" id="PIRSF017434">
    <property type="entry name" value="Purine_5'-nucleotidase"/>
    <property type="match status" value="1"/>
</dbReference>
<dbReference type="EMBL" id="JAOPGA020000682">
    <property type="protein sequence ID" value="KAL0480681.1"/>
    <property type="molecule type" value="Genomic_DNA"/>
</dbReference>
<dbReference type="Gene3D" id="3.40.50.1000">
    <property type="entry name" value="HAD superfamily/HAD-like"/>
    <property type="match status" value="1"/>
</dbReference>
<evidence type="ECO:0000256" key="6">
    <source>
        <dbReference type="PIRSR" id="PIRSR017434-2"/>
    </source>
</evidence>
<feature type="binding site" evidence="6">
    <location>
        <position position="380"/>
    </location>
    <ligand>
        <name>Mg(2+)</name>
        <dbReference type="ChEBI" id="CHEBI:18420"/>
    </ligand>
</feature>
<keyword evidence="3" id="KW-0378">Hydrolase</keyword>
<evidence type="ECO:0000256" key="1">
    <source>
        <dbReference type="ARBA" id="ARBA00009589"/>
    </source>
</evidence>
<dbReference type="GO" id="GO:0046872">
    <property type="term" value="F:metal ion binding"/>
    <property type="evidence" value="ECO:0007669"/>
    <property type="project" value="UniProtKB-KW"/>
</dbReference>
<dbReference type="InterPro" id="IPR016695">
    <property type="entry name" value="Pur_nucleotidase"/>
</dbReference>
<keyword evidence="8" id="KW-1185">Reference proteome</keyword>
<dbReference type="Proteomes" id="UP001431209">
    <property type="component" value="Unassembled WGS sequence"/>
</dbReference>
<proteinExistence type="inferred from homology"/>
<keyword evidence="4 6" id="KW-0460">Magnesium</keyword>